<accession>A0A4R8W5I4</accession>
<name>A0A4R8W5I4_9MICO</name>
<keyword evidence="6" id="KW-1185">Reference proteome</keyword>
<dbReference type="PRINTS" id="PR00368">
    <property type="entry name" value="FADPNR"/>
</dbReference>
<dbReference type="RefSeq" id="WP_134509351.1">
    <property type="nucleotide sequence ID" value="NZ_SOFM01000029.1"/>
</dbReference>
<evidence type="ECO:0000256" key="2">
    <source>
        <dbReference type="ARBA" id="ARBA00023002"/>
    </source>
</evidence>
<dbReference type="PANTHER" id="PTHR48105">
    <property type="entry name" value="THIOREDOXIN REDUCTASE 1-RELATED-RELATED"/>
    <property type="match status" value="1"/>
</dbReference>
<comment type="caution">
    <text evidence="5">The sequence shown here is derived from an EMBL/GenBank/DDBJ whole genome shotgun (WGS) entry which is preliminary data.</text>
</comment>
<comment type="catalytic activity">
    <reaction evidence="3">
        <text>[thioredoxin]-dithiol + NADP(+) = [thioredoxin]-disulfide + NADPH + H(+)</text>
        <dbReference type="Rhea" id="RHEA:20345"/>
        <dbReference type="Rhea" id="RHEA-COMP:10698"/>
        <dbReference type="Rhea" id="RHEA-COMP:10700"/>
        <dbReference type="ChEBI" id="CHEBI:15378"/>
        <dbReference type="ChEBI" id="CHEBI:29950"/>
        <dbReference type="ChEBI" id="CHEBI:50058"/>
        <dbReference type="ChEBI" id="CHEBI:57783"/>
        <dbReference type="ChEBI" id="CHEBI:58349"/>
        <dbReference type="EC" id="1.8.1.9"/>
    </reaction>
</comment>
<dbReference type="InterPro" id="IPR036188">
    <property type="entry name" value="FAD/NAD-bd_sf"/>
</dbReference>
<sequence>MTEKTHHDVIIIGAGAAGLSAGLVLARARASVLLLDAGEPRNAPAAHMHGFLSRDGMAPAEFLAVGRREATASGATIEPATVRGIERRDDGGFDVTLAGGTVEVTRTLLVATGLKDELPGIPGVSERWGALVHHCPYCHGYEVRDRSIGVIGGAAREMSLKQAGLLRRYSDRVTLLTNGIELTPAERHYLGAFGIRIVDGTVSRLSGEVDGPVAVSLDDGHSLECEAVFIAPVPRPTDDLLRSLGCEADPRTGLVAVDAAGQTSVPGVWAAGNVVTPSAQVITAAGAGSASAIAINGWLLQQDIVAASAGRQSGGRQSAGR</sequence>
<evidence type="ECO:0000256" key="3">
    <source>
        <dbReference type="ARBA" id="ARBA00048132"/>
    </source>
</evidence>
<dbReference type="SUPFAM" id="SSF51905">
    <property type="entry name" value="FAD/NAD(P)-binding domain"/>
    <property type="match status" value="1"/>
</dbReference>
<reference evidence="5 6" key="1">
    <citation type="submission" date="2019-03" db="EMBL/GenBank/DDBJ databases">
        <title>Genomics of glacier-inhabiting Cryobacterium strains.</title>
        <authorList>
            <person name="Liu Q."/>
            <person name="Xin Y.-H."/>
        </authorList>
    </citation>
    <scope>NUCLEOTIDE SEQUENCE [LARGE SCALE GENOMIC DNA]</scope>
    <source>
        <strain evidence="5 6">RHLT2-21</strain>
    </source>
</reference>
<evidence type="ECO:0000259" key="4">
    <source>
        <dbReference type="Pfam" id="PF07992"/>
    </source>
</evidence>
<protein>
    <submittedName>
        <fullName evidence="5">NAD(P)/FAD-dependent oxidoreductase</fullName>
    </submittedName>
</protein>
<evidence type="ECO:0000313" key="5">
    <source>
        <dbReference type="EMBL" id="TFC03081.1"/>
    </source>
</evidence>
<evidence type="ECO:0000256" key="1">
    <source>
        <dbReference type="ARBA" id="ARBA00022630"/>
    </source>
</evidence>
<evidence type="ECO:0000313" key="6">
    <source>
        <dbReference type="Proteomes" id="UP000297643"/>
    </source>
</evidence>
<gene>
    <name evidence="5" type="ORF">E3O32_10710</name>
</gene>
<dbReference type="AlphaFoldDB" id="A0A4R8W5I4"/>
<dbReference type="GO" id="GO:0004791">
    <property type="term" value="F:thioredoxin-disulfide reductase (NADPH) activity"/>
    <property type="evidence" value="ECO:0007669"/>
    <property type="project" value="UniProtKB-EC"/>
</dbReference>
<feature type="domain" description="FAD/NAD(P)-binding" evidence="4">
    <location>
        <begin position="7"/>
        <end position="285"/>
    </location>
</feature>
<dbReference type="Proteomes" id="UP000297643">
    <property type="component" value="Unassembled WGS sequence"/>
</dbReference>
<keyword evidence="1" id="KW-0285">Flavoprotein</keyword>
<dbReference type="PRINTS" id="PR00469">
    <property type="entry name" value="PNDRDTASEII"/>
</dbReference>
<dbReference type="EMBL" id="SOFM01000029">
    <property type="protein sequence ID" value="TFC03081.1"/>
    <property type="molecule type" value="Genomic_DNA"/>
</dbReference>
<proteinExistence type="predicted"/>
<dbReference type="Gene3D" id="3.50.50.60">
    <property type="entry name" value="FAD/NAD(P)-binding domain"/>
    <property type="match status" value="2"/>
</dbReference>
<dbReference type="InterPro" id="IPR050097">
    <property type="entry name" value="Ferredoxin-NADP_redctase_2"/>
</dbReference>
<organism evidence="5 6">
    <name type="scientific">Cryobacterium mannosilyticum</name>
    <dbReference type="NCBI Taxonomy" id="1259190"/>
    <lineage>
        <taxon>Bacteria</taxon>
        <taxon>Bacillati</taxon>
        <taxon>Actinomycetota</taxon>
        <taxon>Actinomycetes</taxon>
        <taxon>Micrococcales</taxon>
        <taxon>Microbacteriaceae</taxon>
        <taxon>Cryobacterium</taxon>
    </lineage>
</organism>
<dbReference type="InterPro" id="IPR023753">
    <property type="entry name" value="FAD/NAD-binding_dom"/>
</dbReference>
<dbReference type="Pfam" id="PF07992">
    <property type="entry name" value="Pyr_redox_2"/>
    <property type="match status" value="1"/>
</dbReference>
<keyword evidence="2" id="KW-0560">Oxidoreductase</keyword>